<comment type="caution">
    <text evidence="7">The sequence shown here is derived from an EMBL/GenBank/DDBJ whole genome shotgun (WGS) entry which is preliminary data.</text>
</comment>
<comment type="similarity">
    <text evidence="5">Belongs to the vestigial family.</text>
</comment>
<organism evidence="7 8">
    <name type="scientific">Scyliorhinus torazame</name>
    <name type="common">Cloudy catshark</name>
    <name type="synonym">Catulus torazame</name>
    <dbReference type="NCBI Taxonomy" id="75743"/>
    <lineage>
        <taxon>Eukaryota</taxon>
        <taxon>Metazoa</taxon>
        <taxon>Chordata</taxon>
        <taxon>Craniata</taxon>
        <taxon>Vertebrata</taxon>
        <taxon>Chondrichthyes</taxon>
        <taxon>Elasmobranchii</taxon>
        <taxon>Galeomorphii</taxon>
        <taxon>Galeoidea</taxon>
        <taxon>Carcharhiniformes</taxon>
        <taxon>Scyliorhinidae</taxon>
        <taxon>Scyliorhinus</taxon>
    </lineage>
</organism>
<evidence type="ECO:0000256" key="4">
    <source>
        <dbReference type="ARBA" id="ARBA00023242"/>
    </source>
</evidence>
<keyword evidence="4" id="KW-0539">Nucleus</keyword>
<comment type="subcellular location">
    <subcellularLocation>
        <location evidence="1">Nucleus</location>
    </subcellularLocation>
</comment>
<feature type="compositionally biased region" description="Low complexity" evidence="6">
    <location>
        <begin position="167"/>
        <end position="176"/>
    </location>
</feature>
<feature type="region of interest" description="Disordered" evidence="6">
    <location>
        <begin position="155"/>
        <end position="176"/>
    </location>
</feature>
<evidence type="ECO:0000256" key="6">
    <source>
        <dbReference type="SAM" id="MobiDB-lite"/>
    </source>
</evidence>
<evidence type="ECO:0000313" key="7">
    <source>
        <dbReference type="EMBL" id="GCB74348.1"/>
    </source>
</evidence>
<name>A0A401PML5_SCYTO</name>
<evidence type="ECO:0000256" key="2">
    <source>
        <dbReference type="ARBA" id="ARBA00023015"/>
    </source>
</evidence>
<sequence>MSCLDVMYHTYGAHHPYFPTTPVYAAQAFSVYPRVQEVTMEVIPCSAAHPSAPSKEDALRERPEAEYINAKCVLFTYFNGDISSVVDEHFTRALSNYNPETRNCKARKSTSGSSEGSSLTQRSFPASFWDCNYQAPPPAPVSGCASGASSSSSISTPHSEFHLGSTEPYPAALHPHLAQPPEHWHYPLAGPLSPQGSAYHHPRTIHELYPVNPSLDPRSYSSLLLPALRSGRLQPAMAGQEGTSPWTGVFPTAEVTQTLNLNVEAGLQDHDKAKDVFWF</sequence>
<keyword evidence="3" id="KW-0804">Transcription</keyword>
<evidence type="ECO:0008006" key="9">
    <source>
        <dbReference type="Google" id="ProtNLM"/>
    </source>
</evidence>
<dbReference type="OMA" id="MAINMDA"/>
<dbReference type="OrthoDB" id="10069705at2759"/>
<keyword evidence="2" id="KW-0805">Transcription regulation</keyword>
<dbReference type="EMBL" id="BFAA01000931">
    <property type="protein sequence ID" value="GCB74348.1"/>
    <property type="molecule type" value="Genomic_DNA"/>
</dbReference>
<dbReference type="PANTHER" id="PTHR15950">
    <property type="entry name" value="TRANSCRIPTION COFACTOR VESTIGIAL-LIKE PROTEIN"/>
    <property type="match status" value="1"/>
</dbReference>
<evidence type="ECO:0000256" key="5">
    <source>
        <dbReference type="ARBA" id="ARBA00025784"/>
    </source>
</evidence>
<reference evidence="7 8" key="1">
    <citation type="journal article" date="2018" name="Nat. Ecol. Evol.">
        <title>Shark genomes provide insights into elasmobranch evolution and the origin of vertebrates.</title>
        <authorList>
            <person name="Hara Y"/>
            <person name="Yamaguchi K"/>
            <person name="Onimaru K"/>
            <person name="Kadota M"/>
            <person name="Koyanagi M"/>
            <person name="Keeley SD"/>
            <person name="Tatsumi K"/>
            <person name="Tanaka K"/>
            <person name="Motone F"/>
            <person name="Kageyama Y"/>
            <person name="Nozu R"/>
            <person name="Adachi N"/>
            <person name="Nishimura O"/>
            <person name="Nakagawa R"/>
            <person name="Tanegashima C"/>
            <person name="Kiyatake I"/>
            <person name="Matsumoto R"/>
            <person name="Murakumo K"/>
            <person name="Nishida K"/>
            <person name="Terakita A"/>
            <person name="Kuratani S"/>
            <person name="Sato K"/>
            <person name="Hyodo S Kuraku.S."/>
        </authorList>
    </citation>
    <scope>NUCLEOTIDE SEQUENCE [LARGE SCALE GENOMIC DNA]</scope>
</reference>
<keyword evidence="8" id="KW-1185">Reference proteome</keyword>
<dbReference type="GO" id="GO:0005634">
    <property type="term" value="C:nucleus"/>
    <property type="evidence" value="ECO:0007669"/>
    <property type="project" value="UniProtKB-SubCell"/>
</dbReference>
<dbReference type="PANTHER" id="PTHR15950:SF15">
    <property type="entry name" value="PROTEIN VESTIGIAL"/>
    <property type="match status" value="1"/>
</dbReference>
<dbReference type="Pfam" id="PF07545">
    <property type="entry name" value="Vg_Tdu"/>
    <property type="match status" value="1"/>
</dbReference>
<dbReference type="Proteomes" id="UP000288216">
    <property type="component" value="Unassembled WGS sequence"/>
</dbReference>
<dbReference type="GO" id="GO:0006355">
    <property type="term" value="P:regulation of DNA-templated transcription"/>
    <property type="evidence" value="ECO:0007669"/>
    <property type="project" value="InterPro"/>
</dbReference>
<evidence type="ECO:0000313" key="8">
    <source>
        <dbReference type="Proteomes" id="UP000288216"/>
    </source>
</evidence>
<dbReference type="InterPro" id="IPR011520">
    <property type="entry name" value="Vg_fam"/>
</dbReference>
<dbReference type="STRING" id="75743.A0A401PML5"/>
<protein>
    <recommendedName>
        <fullName evidence="9">Transcription cofactor vestigial-like protein 2</fullName>
    </recommendedName>
</protein>
<accession>A0A401PML5</accession>
<evidence type="ECO:0000256" key="3">
    <source>
        <dbReference type="ARBA" id="ARBA00023163"/>
    </source>
</evidence>
<proteinExistence type="inferred from homology"/>
<gene>
    <name evidence="7" type="ORF">scyTo_0003438</name>
</gene>
<evidence type="ECO:0000256" key="1">
    <source>
        <dbReference type="ARBA" id="ARBA00004123"/>
    </source>
</evidence>
<dbReference type="AlphaFoldDB" id="A0A401PML5"/>